<dbReference type="GO" id="GO:0016705">
    <property type="term" value="F:oxidoreductase activity, acting on paired donors, with incorporation or reduction of molecular oxygen"/>
    <property type="evidence" value="ECO:0007669"/>
    <property type="project" value="InterPro"/>
</dbReference>
<comment type="caution">
    <text evidence="3">The sequence shown here is derived from an EMBL/GenBank/DDBJ whole genome shotgun (WGS) entry which is preliminary data.</text>
</comment>
<feature type="non-terminal residue" evidence="3">
    <location>
        <position position="1"/>
    </location>
</feature>
<dbReference type="InterPro" id="IPR001128">
    <property type="entry name" value="Cyt_P450"/>
</dbReference>
<organism evidence="3 4">
    <name type="scientific">Araneus ventricosus</name>
    <name type="common">Orbweaver spider</name>
    <name type="synonym">Epeira ventricosa</name>
    <dbReference type="NCBI Taxonomy" id="182803"/>
    <lineage>
        <taxon>Eukaryota</taxon>
        <taxon>Metazoa</taxon>
        <taxon>Ecdysozoa</taxon>
        <taxon>Arthropoda</taxon>
        <taxon>Chelicerata</taxon>
        <taxon>Arachnida</taxon>
        <taxon>Araneae</taxon>
        <taxon>Araneomorphae</taxon>
        <taxon>Entelegynae</taxon>
        <taxon>Araneoidea</taxon>
        <taxon>Araneidae</taxon>
        <taxon>Araneus</taxon>
    </lineage>
</organism>
<evidence type="ECO:0000313" key="4">
    <source>
        <dbReference type="Proteomes" id="UP000499080"/>
    </source>
</evidence>
<dbReference type="GO" id="GO:0020037">
    <property type="term" value="F:heme binding"/>
    <property type="evidence" value="ECO:0007669"/>
    <property type="project" value="InterPro"/>
</dbReference>
<dbReference type="SUPFAM" id="SSF48264">
    <property type="entry name" value="Cytochrome P450"/>
    <property type="match status" value="1"/>
</dbReference>
<dbReference type="GO" id="GO:0005506">
    <property type="term" value="F:iron ion binding"/>
    <property type="evidence" value="ECO:0007669"/>
    <property type="project" value="InterPro"/>
</dbReference>
<evidence type="ECO:0000313" key="3">
    <source>
        <dbReference type="EMBL" id="GBL77594.1"/>
    </source>
</evidence>
<dbReference type="Pfam" id="PF00067">
    <property type="entry name" value="p450"/>
    <property type="match status" value="1"/>
</dbReference>
<dbReference type="AlphaFoldDB" id="A0A4Y2AF71"/>
<proteinExistence type="inferred from homology"/>
<dbReference type="Proteomes" id="UP000499080">
    <property type="component" value="Unassembled WGS sequence"/>
</dbReference>
<reference evidence="3 4" key="1">
    <citation type="journal article" date="2019" name="Sci. Rep.">
        <title>Orb-weaving spider Araneus ventricosus genome elucidates the spidroin gene catalogue.</title>
        <authorList>
            <person name="Kono N."/>
            <person name="Nakamura H."/>
            <person name="Ohtoshi R."/>
            <person name="Moran D.A.P."/>
            <person name="Shinohara A."/>
            <person name="Yoshida Y."/>
            <person name="Fujiwara M."/>
            <person name="Mori M."/>
            <person name="Tomita M."/>
            <person name="Arakawa K."/>
        </authorList>
    </citation>
    <scope>NUCLEOTIDE SEQUENCE [LARGE SCALE GENOMIC DNA]</scope>
</reference>
<protein>
    <submittedName>
        <fullName evidence="3">Uncharacterized protein</fullName>
    </submittedName>
</protein>
<dbReference type="Gene3D" id="1.10.630.10">
    <property type="entry name" value="Cytochrome P450"/>
    <property type="match status" value="1"/>
</dbReference>
<accession>A0A4Y2AF71</accession>
<comment type="similarity">
    <text evidence="1">Belongs to the cytochrome P450 family.</text>
</comment>
<gene>
    <name evidence="3" type="ORF">AVEN_221221_1</name>
</gene>
<keyword evidence="4" id="KW-1185">Reference proteome</keyword>
<keyword evidence="2" id="KW-0560">Oxidoreductase</keyword>
<dbReference type="OrthoDB" id="1055148at2759"/>
<sequence length="121" mass="13610">YDRSGLVVIHRIWDRSIAGLRPVLEDAPSMCSSHTLYLQLKTGHPHVSVERNAGFATRPLFRIRGKRACIGEPFTMMQVFLFLTSIVKNFELVLPEGAKASTFEELMAGKLLVVARPRSQK</sequence>
<keyword evidence="2" id="KW-0503">Monooxygenase</keyword>
<evidence type="ECO:0000256" key="2">
    <source>
        <dbReference type="ARBA" id="ARBA00023033"/>
    </source>
</evidence>
<evidence type="ECO:0000256" key="1">
    <source>
        <dbReference type="ARBA" id="ARBA00010617"/>
    </source>
</evidence>
<name>A0A4Y2AF71_ARAVE</name>
<dbReference type="EMBL" id="BGPR01080165">
    <property type="protein sequence ID" value="GBL77594.1"/>
    <property type="molecule type" value="Genomic_DNA"/>
</dbReference>
<dbReference type="InterPro" id="IPR036396">
    <property type="entry name" value="Cyt_P450_sf"/>
</dbReference>
<dbReference type="GO" id="GO:0004497">
    <property type="term" value="F:monooxygenase activity"/>
    <property type="evidence" value="ECO:0007669"/>
    <property type="project" value="UniProtKB-KW"/>
</dbReference>